<sequence>MEGSDENVDLAKKKSVGRSSSSKKKDGVKVPRKIRKAEREKLKRDHLNDLFLDLTNALEPATQNIGKSSALTDTMRILRDLIAQVDSLKKENSTLLAESQYIAVERDELKEENSAIEAHIKKLQSQIDERMNPQSSWSSECNPVVGPVFMLPLQNDPKLYAEPKIPEFVTKSLGPNVSKPHARYPSASDSWPLNILSEQSRAA</sequence>
<dbReference type="PANTHER" id="PTHR47075:SF9">
    <property type="entry name" value="TRANSCRIPTION FACTOR BHLH47"/>
    <property type="match status" value="1"/>
</dbReference>
<feature type="region of interest" description="Disordered" evidence="7">
    <location>
        <begin position="1"/>
        <end position="39"/>
    </location>
</feature>
<keyword evidence="10" id="KW-1185">Reference proteome</keyword>
<feature type="domain" description="BHLH" evidence="8">
    <location>
        <begin position="31"/>
        <end position="81"/>
    </location>
</feature>
<comment type="caution">
    <text evidence="9">The sequence shown here is derived from an EMBL/GenBank/DDBJ whole genome shotgun (WGS) entry which is preliminary data.</text>
</comment>
<evidence type="ECO:0000256" key="7">
    <source>
        <dbReference type="SAM" id="MobiDB-lite"/>
    </source>
</evidence>
<dbReference type="GO" id="GO:0005634">
    <property type="term" value="C:nucleus"/>
    <property type="evidence" value="ECO:0007669"/>
    <property type="project" value="UniProtKB-SubCell"/>
</dbReference>
<dbReference type="EMBL" id="PKPP01002072">
    <property type="protein sequence ID" value="PWA77805.1"/>
    <property type="molecule type" value="Genomic_DNA"/>
</dbReference>
<dbReference type="Pfam" id="PF23177">
    <property type="entry name" value="bHLH_IRO3"/>
    <property type="match status" value="1"/>
</dbReference>
<dbReference type="AlphaFoldDB" id="A0A2U1NWC0"/>
<reference evidence="9 10" key="1">
    <citation type="journal article" date="2018" name="Mol. Plant">
        <title>The genome of Artemisia annua provides insight into the evolution of Asteraceae family and artemisinin biosynthesis.</title>
        <authorList>
            <person name="Shen Q."/>
            <person name="Zhang L."/>
            <person name="Liao Z."/>
            <person name="Wang S."/>
            <person name="Yan T."/>
            <person name="Shi P."/>
            <person name="Liu M."/>
            <person name="Fu X."/>
            <person name="Pan Q."/>
            <person name="Wang Y."/>
            <person name="Lv Z."/>
            <person name="Lu X."/>
            <person name="Zhang F."/>
            <person name="Jiang W."/>
            <person name="Ma Y."/>
            <person name="Chen M."/>
            <person name="Hao X."/>
            <person name="Li L."/>
            <person name="Tang Y."/>
            <person name="Lv G."/>
            <person name="Zhou Y."/>
            <person name="Sun X."/>
            <person name="Brodelius P.E."/>
            <person name="Rose J.K.C."/>
            <person name="Tang K."/>
        </authorList>
    </citation>
    <scope>NUCLEOTIDE SEQUENCE [LARGE SCALE GENOMIC DNA]</scope>
    <source>
        <strain evidence="10">cv. Huhao1</strain>
        <tissue evidence="9">Leaf</tissue>
    </source>
</reference>
<gene>
    <name evidence="9" type="ORF">CTI12_AA220920</name>
</gene>
<name>A0A2U1NWC0_ARTAN</name>
<evidence type="ECO:0000259" key="8">
    <source>
        <dbReference type="PROSITE" id="PS50888"/>
    </source>
</evidence>
<dbReference type="Gene3D" id="4.10.280.10">
    <property type="entry name" value="Helix-loop-helix DNA-binding domain"/>
    <property type="match status" value="1"/>
</dbReference>
<protein>
    <submittedName>
        <fullName evidence="9">Myc-type, basic helix-loop-helix (BHLH) domain-containing protein</fullName>
    </submittedName>
</protein>
<dbReference type="PROSITE" id="PS50888">
    <property type="entry name" value="BHLH"/>
    <property type="match status" value="1"/>
</dbReference>
<feature type="coiled-coil region" evidence="6">
    <location>
        <begin position="71"/>
        <end position="126"/>
    </location>
</feature>
<keyword evidence="3" id="KW-0238">DNA-binding</keyword>
<evidence type="ECO:0000256" key="4">
    <source>
        <dbReference type="ARBA" id="ARBA00023163"/>
    </source>
</evidence>
<accession>A0A2U1NWC0</accession>
<evidence type="ECO:0000256" key="6">
    <source>
        <dbReference type="SAM" id="Coils"/>
    </source>
</evidence>
<evidence type="ECO:0000313" key="10">
    <source>
        <dbReference type="Proteomes" id="UP000245207"/>
    </source>
</evidence>
<evidence type="ECO:0000256" key="1">
    <source>
        <dbReference type="ARBA" id="ARBA00004123"/>
    </source>
</evidence>
<dbReference type="GO" id="GO:0046983">
    <property type="term" value="F:protein dimerization activity"/>
    <property type="evidence" value="ECO:0007669"/>
    <property type="project" value="InterPro"/>
</dbReference>
<dbReference type="OrthoDB" id="1931098at2759"/>
<evidence type="ECO:0000256" key="2">
    <source>
        <dbReference type="ARBA" id="ARBA00023015"/>
    </source>
</evidence>
<evidence type="ECO:0000256" key="5">
    <source>
        <dbReference type="ARBA" id="ARBA00023242"/>
    </source>
</evidence>
<dbReference type="SUPFAM" id="SSF47459">
    <property type="entry name" value="HLH, helix-loop-helix DNA-binding domain"/>
    <property type="match status" value="1"/>
</dbReference>
<keyword evidence="5" id="KW-0539">Nucleus</keyword>
<dbReference type="InterPro" id="IPR011598">
    <property type="entry name" value="bHLH_dom"/>
</dbReference>
<evidence type="ECO:0000313" key="9">
    <source>
        <dbReference type="EMBL" id="PWA77805.1"/>
    </source>
</evidence>
<comment type="subcellular location">
    <subcellularLocation>
        <location evidence="1">Nucleus</location>
    </subcellularLocation>
</comment>
<dbReference type="InterPro" id="IPR057075">
    <property type="entry name" value="bHLH_IRO3"/>
</dbReference>
<dbReference type="InterPro" id="IPR036638">
    <property type="entry name" value="HLH_DNA-bd_sf"/>
</dbReference>
<keyword evidence="4" id="KW-0804">Transcription</keyword>
<dbReference type="PANTHER" id="PTHR47075">
    <property type="entry name" value="TRANSCRIPTION FACTOR BHLH47"/>
    <property type="match status" value="1"/>
</dbReference>
<organism evidence="9 10">
    <name type="scientific">Artemisia annua</name>
    <name type="common">Sweet wormwood</name>
    <dbReference type="NCBI Taxonomy" id="35608"/>
    <lineage>
        <taxon>Eukaryota</taxon>
        <taxon>Viridiplantae</taxon>
        <taxon>Streptophyta</taxon>
        <taxon>Embryophyta</taxon>
        <taxon>Tracheophyta</taxon>
        <taxon>Spermatophyta</taxon>
        <taxon>Magnoliopsida</taxon>
        <taxon>eudicotyledons</taxon>
        <taxon>Gunneridae</taxon>
        <taxon>Pentapetalae</taxon>
        <taxon>asterids</taxon>
        <taxon>campanulids</taxon>
        <taxon>Asterales</taxon>
        <taxon>Asteraceae</taxon>
        <taxon>Asteroideae</taxon>
        <taxon>Anthemideae</taxon>
        <taxon>Artemisiinae</taxon>
        <taxon>Artemisia</taxon>
    </lineage>
</organism>
<dbReference type="GO" id="GO:0003677">
    <property type="term" value="F:DNA binding"/>
    <property type="evidence" value="ECO:0007669"/>
    <property type="project" value="UniProtKB-KW"/>
</dbReference>
<evidence type="ECO:0000256" key="3">
    <source>
        <dbReference type="ARBA" id="ARBA00023125"/>
    </source>
</evidence>
<dbReference type="Proteomes" id="UP000245207">
    <property type="component" value="Unassembled WGS sequence"/>
</dbReference>
<keyword evidence="2" id="KW-0805">Transcription regulation</keyword>
<dbReference type="STRING" id="35608.A0A2U1NWC0"/>
<proteinExistence type="predicted"/>
<keyword evidence="6" id="KW-0175">Coiled coil</keyword>